<dbReference type="GO" id="GO:0000981">
    <property type="term" value="F:DNA-binding transcription factor activity, RNA polymerase II-specific"/>
    <property type="evidence" value="ECO:0007669"/>
    <property type="project" value="InterPro"/>
</dbReference>
<dbReference type="InterPro" id="IPR001138">
    <property type="entry name" value="Zn2Cys6_DnaBD"/>
</dbReference>
<name>A0A5C3DQT5_9BASI</name>
<dbReference type="SUPFAM" id="SSF57701">
    <property type="entry name" value="Zn2/Cys6 DNA-binding domain"/>
    <property type="match status" value="1"/>
</dbReference>
<evidence type="ECO:0008006" key="4">
    <source>
        <dbReference type="Google" id="ProtNLM"/>
    </source>
</evidence>
<evidence type="ECO:0000256" key="1">
    <source>
        <dbReference type="SAM" id="MobiDB-lite"/>
    </source>
</evidence>
<dbReference type="CDD" id="cd00067">
    <property type="entry name" value="GAL4"/>
    <property type="match status" value="1"/>
</dbReference>
<keyword evidence="3" id="KW-1185">Reference proteome</keyword>
<dbReference type="EMBL" id="OOIN01000002">
    <property type="protein sequence ID" value="SPO20735.1"/>
    <property type="molecule type" value="Genomic_DNA"/>
</dbReference>
<feature type="region of interest" description="Disordered" evidence="1">
    <location>
        <begin position="1"/>
        <end position="24"/>
    </location>
</feature>
<evidence type="ECO:0000313" key="2">
    <source>
        <dbReference type="EMBL" id="SPO20735.1"/>
    </source>
</evidence>
<accession>A0A5C3DQT5</accession>
<protein>
    <recommendedName>
        <fullName evidence="4">Zn(2)-C6 fungal-type domain-containing protein</fullName>
    </recommendedName>
</protein>
<dbReference type="InterPro" id="IPR036864">
    <property type="entry name" value="Zn2-C6_fun-type_DNA-bd_sf"/>
</dbReference>
<feature type="compositionally biased region" description="Low complexity" evidence="1">
    <location>
        <begin position="1253"/>
        <end position="1278"/>
    </location>
</feature>
<feature type="compositionally biased region" description="Low complexity" evidence="1">
    <location>
        <begin position="912"/>
        <end position="927"/>
    </location>
</feature>
<dbReference type="AlphaFoldDB" id="A0A5C3DQT5"/>
<proteinExistence type="predicted"/>
<sequence length="1278" mass="139767">MSEASKQTVNTRMPKGAKRPKTSRACLACRKLKARCEPAGGTRAIPADDPQPSNPSFTICHRCKTLCIDCLYETPTGQVVKGEDSQPVNSSPSPAEEHNKAPRYSKRSRPDDSNATSDPFSNDRAVFLSPAISPSALTRSIYRDVEICSLNIMSATCLERPVLPANAFSRLIGSAPALKHDAQEYILSLSGAFGSGSPQSWKQAPPDLCAGKAAARLMSGQTSSAPYPKDELDFLCRFLQPHEHQLRILFQGLYGAFSPFLSTPFEDSLNLSTCQSEAQSFLLLTIYLAAYPHLESTQPIGPAKKPLRKAVNALLRRAVHSPLSDHLNIFALHNCASFLLLPVDGLVEDHRPVSTPEQENDGLLEYALDLNPRAAIITALVVAQRLGYANLAAKLPSIRQSFEADSPPNGYNGDSARDEYAHAVLCTFTWLTLLQFRASIDVAEDRIEWDSLAQFELDVPRVRIDALTSALLPPPPFLSPREQSRCCWMAQRAELYGIARDHRHTKRAAASFTKKEAEEQAMGYKKALDEWRYKFNEQMRSMSIEFRKDPRGLGLHRYYSIFSNAEAQSLQVSIGSVYHKEFVADMRQRLAEPFYSDNLPWKSAATILLGHEEDPLTKAILINFAFTDAMLKAMGLISSLTPVMPQLYDFVSYEETAGSEIPSLCIVAPPNLQAGLFAVPLLAAADLRLSVIETWGASASYFNHHLLPLLTNCVKSLRACHVNVDLPGVLKMPFTTANPIADYLQGPFEILMRKVASAEERLQISHVESILTNAFLLSSKKREIGSLAEELAPDTPEMVQAIADSQKIEDEISASMMGSLHVQAIQEIEDSEYAVKVFGSDMREGDVRPIRKPGRNADSSATTPDAEGSRKAVSNLRSGSVESEQTGSPSVITNSSKQRTPMHRSVRSVANASQFSSPGSSTQSAPSLHPEPAILSKEGTQPGQGFDGHHNEPVYSSAAAATYAPHTGPESHQQPLSSYQAGPQHTSQPEVAYSSYSDRTGPLAAPPHGYTHDGQARDDRSANPEFVPQGVAAYAQYPPTEQRFASDGMVGPFGNEPGHAAYMAPPSESYAYRANSDVPPHLQMQGAPGYDALQRRQSGNKAGNIGYGGGHPQDAAQMPGNVPVAGSEPWAQSHPQYGASPYQATNGYDPQPVSAKYDPYTDSCVPRQDMVPPGGGAPYYAPHQPAQDGSFVETPYHHQSIGYTTDADGHHQQMHPGGHAINDQYAPPPPQQQQPGPSQNSTIWDAWNWTPAQQQQHQLHQQQQQQQQQQQPQQQYRG</sequence>
<dbReference type="Proteomes" id="UP000324022">
    <property type="component" value="Unassembled WGS sequence"/>
</dbReference>
<feature type="compositionally biased region" description="Basic and acidic residues" evidence="1">
    <location>
        <begin position="1010"/>
        <end position="1022"/>
    </location>
</feature>
<organism evidence="2 3">
    <name type="scientific">Ustilago trichophora</name>
    <dbReference type="NCBI Taxonomy" id="86804"/>
    <lineage>
        <taxon>Eukaryota</taxon>
        <taxon>Fungi</taxon>
        <taxon>Dikarya</taxon>
        <taxon>Basidiomycota</taxon>
        <taxon>Ustilaginomycotina</taxon>
        <taxon>Ustilaginomycetes</taxon>
        <taxon>Ustilaginales</taxon>
        <taxon>Ustilaginaceae</taxon>
        <taxon>Ustilago</taxon>
    </lineage>
</organism>
<feature type="compositionally biased region" description="Polar residues" evidence="1">
    <location>
        <begin position="875"/>
        <end position="899"/>
    </location>
</feature>
<feature type="compositionally biased region" description="Polar residues" evidence="1">
    <location>
        <begin position="1"/>
        <end position="11"/>
    </location>
</feature>
<feature type="region of interest" description="Disordered" evidence="1">
    <location>
        <begin position="1200"/>
        <end position="1278"/>
    </location>
</feature>
<gene>
    <name evidence="2" type="ORF">UTRI_00211</name>
</gene>
<feature type="region of interest" description="Disordered" evidence="1">
    <location>
        <begin position="845"/>
        <end position="952"/>
    </location>
</feature>
<reference evidence="2 3" key="1">
    <citation type="submission" date="2018-03" db="EMBL/GenBank/DDBJ databases">
        <authorList>
            <person name="Guldener U."/>
        </authorList>
    </citation>
    <scope>NUCLEOTIDE SEQUENCE [LARGE SCALE GENOMIC DNA]</scope>
    <source>
        <strain evidence="2 3">NBRC100155</strain>
    </source>
</reference>
<dbReference type="GO" id="GO:0008270">
    <property type="term" value="F:zinc ion binding"/>
    <property type="evidence" value="ECO:0007669"/>
    <property type="project" value="InterPro"/>
</dbReference>
<dbReference type="OrthoDB" id="2595934at2759"/>
<feature type="compositionally biased region" description="Polar residues" evidence="1">
    <location>
        <begin position="970"/>
        <end position="998"/>
    </location>
</feature>
<feature type="region of interest" description="Disordered" evidence="1">
    <location>
        <begin position="964"/>
        <end position="1023"/>
    </location>
</feature>
<feature type="region of interest" description="Disordered" evidence="1">
    <location>
        <begin position="79"/>
        <end position="121"/>
    </location>
</feature>
<evidence type="ECO:0000313" key="3">
    <source>
        <dbReference type="Proteomes" id="UP000324022"/>
    </source>
</evidence>